<gene>
    <name evidence="7" type="ORF">QJ048_08485</name>
</gene>
<dbReference type="InterPro" id="IPR039425">
    <property type="entry name" value="RNA_pol_sigma-70-like"/>
</dbReference>
<evidence type="ECO:0000313" key="8">
    <source>
        <dbReference type="Proteomes" id="UP001226434"/>
    </source>
</evidence>
<evidence type="ECO:0000259" key="5">
    <source>
        <dbReference type="Pfam" id="PF04542"/>
    </source>
</evidence>
<accession>A0ABT6RBP6</accession>
<dbReference type="InterPro" id="IPR036388">
    <property type="entry name" value="WH-like_DNA-bd_sf"/>
</dbReference>
<keyword evidence="3" id="KW-0731">Sigma factor</keyword>
<dbReference type="InterPro" id="IPR013249">
    <property type="entry name" value="RNA_pol_sigma70_r4_t2"/>
</dbReference>
<keyword evidence="8" id="KW-1185">Reference proteome</keyword>
<keyword evidence="4" id="KW-0804">Transcription</keyword>
<evidence type="ECO:0000256" key="3">
    <source>
        <dbReference type="ARBA" id="ARBA00023082"/>
    </source>
</evidence>
<dbReference type="SUPFAM" id="SSF88659">
    <property type="entry name" value="Sigma3 and sigma4 domains of RNA polymerase sigma factors"/>
    <property type="match status" value="1"/>
</dbReference>
<name>A0ABT6RBP6_9BACT</name>
<organism evidence="7 8">
    <name type="scientific">Pinibacter soli</name>
    <dbReference type="NCBI Taxonomy" id="3044211"/>
    <lineage>
        <taxon>Bacteria</taxon>
        <taxon>Pseudomonadati</taxon>
        <taxon>Bacteroidota</taxon>
        <taxon>Chitinophagia</taxon>
        <taxon>Chitinophagales</taxon>
        <taxon>Chitinophagaceae</taxon>
        <taxon>Pinibacter</taxon>
    </lineage>
</organism>
<dbReference type="InterPro" id="IPR013324">
    <property type="entry name" value="RNA_pol_sigma_r3/r4-like"/>
</dbReference>
<evidence type="ECO:0000256" key="2">
    <source>
        <dbReference type="ARBA" id="ARBA00023015"/>
    </source>
</evidence>
<dbReference type="NCBIfam" id="TIGR02937">
    <property type="entry name" value="sigma70-ECF"/>
    <property type="match status" value="1"/>
</dbReference>
<dbReference type="RefSeq" id="WP_282333908.1">
    <property type="nucleotide sequence ID" value="NZ_JASBRG010000005.1"/>
</dbReference>
<keyword evidence="2" id="KW-0805">Transcription regulation</keyword>
<sequence length="203" mass="23555">MAEDEKKIHSQEVNLLLLQIADGHQPAFNSLVAMHWKRVFSHAMTYVQCYTIAEELTQDVFLKIWQYREKLTEILHFDDYLFIVSRNLLISAIRKKIDSASIEPSTEHSETLWLPDQQMEMKELHSLILKGVDALSPQQQQVFKLGKMEGLSYDQIAESMQITKRTVRFHMALALNSLRIYIHQHNTKHLLAGLVLLLCLNKG</sequence>
<dbReference type="Gene3D" id="1.10.1740.10">
    <property type="match status" value="1"/>
</dbReference>
<dbReference type="Pfam" id="PF08281">
    <property type="entry name" value="Sigma70_r4_2"/>
    <property type="match status" value="1"/>
</dbReference>
<comment type="caution">
    <text evidence="7">The sequence shown here is derived from an EMBL/GenBank/DDBJ whole genome shotgun (WGS) entry which is preliminary data.</text>
</comment>
<dbReference type="SUPFAM" id="SSF88946">
    <property type="entry name" value="Sigma2 domain of RNA polymerase sigma factors"/>
    <property type="match status" value="1"/>
</dbReference>
<evidence type="ECO:0000259" key="6">
    <source>
        <dbReference type="Pfam" id="PF08281"/>
    </source>
</evidence>
<feature type="domain" description="RNA polymerase sigma factor 70 region 4 type 2" evidence="6">
    <location>
        <begin position="128"/>
        <end position="176"/>
    </location>
</feature>
<dbReference type="InterPro" id="IPR014284">
    <property type="entry name" value="RNA_pol_sigma-70_dom"/>
</dbReference>
<dbReference type="InterPro" id="IPR013325">
    <property type="entry name" value="RNA_pol_sigma_r2"/>
</dbReference>
<dbReference type="InterPro" id="IPR007627">
    <property type="entry name" value="RNA_pol_sigma70_r2"/>
</dbReference>
<dbReference type="Pfam" id="PF04542">
    <property type="entry name" value="Sigma70_r2"/>
    <property type="match status" value="1"/>
</dbReference>
<dbReference type="Proteomes" id="UP001226434">
    <property type="component" value="Unassembled WGS sequence"/>
</dbReference>
<dbReference type="Gene3D" id="1.10.10.10">
    <property type="entry name" value="Winged helix-like DNA-binding domain superfamily/Winged helix DNA-binding domain"/>
    <property type="match status" value="1"/>
</dbReference>
<evidence type="ECO:0000313" key="7">
    <source>
        <dbReference type="EMBL" id="MDI3319806.1"/>
    </source>
</evidence>
<reference evidence="7 8" key="1">
    <citation type="submission" date="2023-05" db="EMBL/GenBank/DDBJ databases">
        <title>Genome sequence of Pinibacter sp. MAH-24.</title>
        <authorList>
            <person name="Huq M.A."/>
        </authorList>
    </citation>
    <scope>NUCLEOTIDE SEQUENCE [LARGE SCALE GENOMIC DNA]</scope>
    <source>
        <strain evidence="7 8">MAH-24</strain>
    </source>
</reference>
<proteinExistence type="inferred from homology"/>
<evidence type="ECO:0000256" key="1">
    <source>
        <dbReference type="ARBA" id="ARBA00010641"/>
    </source>
</evidence>
<dbReference type="PANTHER" id="PTHR43133">
    <property type="entry name" value="RNA POLYMERASE ECF-TYPE SIGMA FACTO"/>
    <property type="match status" value="1"/>
</dbReference>
<evidence type="ECO:0000256" key="4">
    <source>
        <dbReference type="ARBA" id="ARBA00023163"/>
    </source>
</evidence>
<protein>
    <submittedName>
        <fullName evidence="7">Sigma-70 family RNA polymerase sigma factor</fullName>
    </submittedName>
</protein>
<dbReference type="PANTHER" id="PTHR43133:SF46">
    <property type="entry name" value="RNA POLYMERASE SIGMA-70 FACTOR ECF SUBFAMILY"/>
    <property type="match status" value="1"/>
</dbReference>
<dbReference type="EMBL" id="JASBRG010000005">
    <property type="protein sequence ID" value="MDI3319806.1"/>
    <property type="molecule type" value="Genomic_DNA"/>
</dbReference>
<feature type="domain" description="RNA polymerase sigma-70 region 2" evidence="5">
    <location>
        <begin position="31"/>
        <end position="96"/>
    </location>
</feature>
<comment type="similarity">
    <text evidence="1">Belongs to the sigma-70 factor family. ECF subfamily.</text>
</comment>